<dbReference type="CDD" id="cd11528">
    <property type="entry name" value="NTP-PPase_MazG_Nterm"/>
    <property type="match status" value="1"/>
</dbReference>
<dbReference type="InterPro" id="IPR048011">
    <property type="entry name" value="NTP-PPase_MazG-like_C"/>
</dbReference>
<dbReference type="InterPro" id="IPR011551">
    <property type="entry name" value="NTP_PyrPHydrolase_MazG"/>
</dbReference>
<dbReference type="GO" id="GO:0046061">
    <property type="term" value="P:dATP catabolic process"/>
    <property type="evidence" value="ECO:0007669"/>
    <property type="project" value="TreeGrafter"/>
</dbReference>
<feature type="domain" description="NTP pyrophosphohydrolase MazG-like" evidence="2">
    <location>
        <begin position="190"/>
        <end position="284"/>
    </location>
</feature>
<dbReference type="SUPFAM" id="SSF101386">
    <property type="entry name" value="all-alpha NTP pyrophosphatases"/>
    <property type="match status" value="2"/>
</dbReference>
<dbReference type="AlphaFoldDB" id="A0A3P3XK58"/>
<feature type="domain" description="NTP pyrophosphohydrolase MazG-like" evidence="2">
    <location>
        <begin position="52"/>
        <end position="125"/>
    </location>
</feature>
<feature type="region of interest" description="Disordered" evidence="1">
    <location>
        <begin position="312"/>
        <end position="353"/>
    </location>
</feature>
<dbReference type="PANTHER" id="PTHR30522">
    <property type="entry name" value="NUCLEOSIDE TRIPHOSPHATE PYROPHOSPHOHYDROLASE"/>
    <property type="match status" value="1"/>
</dbReference>
<dbReference type="CDD" id="cd11529">
    <property type="entry name" value="NTP-PPase_MazG_Cterm"/>
    <property type="match status" value="1"/>
</dbReference>
<protein>
    <submittedName>
        <fullName evidence="3">MazG family protein</fullName>
    </submittedName>
</protein>
<proteinExistence type="predicted"/>
<dbReference type="GO" id="GO:0046047">
    <property type="term" value="P:TTP catabolic process"/>
    <property type="evidence" value="ECO:0007669"/>
    <property type="project" value="TreeGrafter"/>
</dbReference>
<name>A0A3P3XK58_9SPIR</name>
<dbReference type="Gene3D" id="1.10.287.1080">
    <property type="entry name" value="MazG-like"/>
    <property type="match status" value="2"/>
</dbReference>
<dbReference type="GO" id="GO:0006203">
    <property type="term" value="P:dGTP catabolic process"/>
    <property type="evidence" value="ECO:0007669"/>
    <property type="project" value="TreeGrafter"/>
</dbReference>
<dbReference type="GO" id="GO:0046052">
    <property type="term" value="P:UTP catabolic process"/>
    <property type="evidence" value="ECO:0007669"/>
    <property type="project" value="TreeGrafter"/>
</dbReference>
<dbReference type="GO" id="GO:0047429">
    <property type="term" value="F:nucleoside triphosphate diphosphatase activity"/>
    <property type="evidence" value="ECO:0007669"/>
    <property type="project" value="InterPro"/>
</dbReference>
<dbReference type="NCBIfam" id="TIGR00444">
    <property type="entry name" value="mazG"/>
    <property type="match status" value="1"/>
</dbReference>
<dbReference type="InterPro" id="IPR048015">
    <property type="entry name" value="NTP-PPase_MazG-like_N"/>
</dbReference>
<feature type="compositionally biased region" description="Basic and acidic residues" evidence="1">
    <location>
        <begin position="312"/>
        <end position="330"/>
    </location>
</feature>
<reference evidence="3" key="1">
    <citation type="submission" date="2017-02" db="EMBL/GenBank/DDBJ databases">
        <authorList>
            <person name="Regsiter A."/>
            <person name="William W."/>
        </authorList>
    </citation>
    <scope>NUCLEOTIDE SEQUENCE</scope>
    <source>
        <strain evidence="3">Bib</strain>
    </source>
</reference>
<evidence type="ECO:0000313" key="3">
    <source>
        <dbReference type="EMBL" id="SLM14488.1"/>
    </source>
</evidence>
<evidence type="ECO:0000256" key="1">
    <source>
        <dbReference type="SAM" id="MobiDB-lite"/>
    </source>
</evidence>
<dbReference type="PANTHER" id="PTHR30522:SF0">
    <property type="entry name" value="NUCLEOSIDE TRIPHOSPHATE PYROPHOSPHOHYDROLASE"/>
    <property type="match status" value="1"/>
</dbReference>
<evidence type="ECO:0000259" key="2">
    <source>
        <dbReference type="Pfam" id="PF03819"/>
    </source>
</evidence>
<sequence>MEIDTIPLETLAGQMSEQILPEAEQAAAAFKLFFTIVARLRAPDGCPWDLAQTPTSIRGNIIEEAYELAEAITENDSAHIKEENGDLYLLATMVGYMSQQEGRYHVADALREAARKLIRRHPHVFGDSTVDSPEQVVEQWNDIKERIEGRRKKDSLLDEVHRHLPPLEKAYKIQKKAAKAGFDWQKREDIWLKLAEEMEELKTAAGNAESAGADSAGAEPAVGMESAGAASSVRKAPIANPDALEEEFGDLLFTVINAARLYGVDPMIALHRSNEKFSRRFRHVEARMKASHLAMTPEHMTQMDAFWDEAKRAEDGARADNARRAEDSLRARGTQPTEHAQPASRLDIPRSRP</sequence>
<dbReference type="GO" id="GO:0046076">
    <property type="term" value="P:dTTP catabolic process"/>
    <property type="evidence" value="ECO:0007669"/>
    <property type="project" value="TreeGrafter"/>
</dbReference>
<gene>
    <name evidence="3" type="ORF">SPIROBIBN47_340018</name>
</gene>
<dbReference type="GO" id="GO:0046081">
    <property type="term" value="P:dUTP catabolic process"/>
    <property type="evidence" value="ECO:0007669"/>
    <property type="project" value="TreeGrafter"/>
</dbReference>
<dbReference type="Pfam" id="PF03819">
    <property type="entry name" value="MazG"/>
    <property type="match status" value="2"/>
</dbReference>
<organism evidence="3">
    <name type="scientific">uncultured spirochete</name>
    <dbReference type="NCBI Taxonomy" id="156406"/>
    <lineage>
        <taxon>Bacteria</taxon>
        <taxon>Pseudomonadati</taxon>
        <taxon>Spirochaetota</taxon>
        <taxon>Spirochaetia</taxon>
        <taxon>Spirochaetales</taxon>
        <taxon>environmental samples</taxon>
    </lineage>
</organism>
<accession>A0A3P3XK58</accession>
<dbReference type="InterPro" id="IPR004518">
    <property type="entry name" value="MazG-like_dom"/>
</dbReference>
<dbReference type="EMBL" id="FWDM01000028">
    <property type="protein sequence ID" value="SLM14488.1"/>
    <property type="molecule type" value="Genomic_DNA"/>
</dbReference>